<dbReference type="EMBL" id="MWDQ01000149">
    <property type="protein sequence ID" value="OQB71851.1"/>
    <property type="molecule type" value="Genomic_DNA"/>
</dbReference>
<dbReference type="InterPro" id="IPR017853">
    <property type="entry name" value="GH"/>
</dbReference>
<accession>A0A1V6C4T7</accession>
<dbReference type="Gene3D" id="3.20.20.70">
    <property type="entry name" value="Aldolase class I"/>
    <property type="match status" value="1"/>
</dbReference>
<organism evidence="1">
    <name type="scientific">candidate division TA06 bacterium ADurb.Bin131</name>
    <dbReference type="NCBI Taxonomy" id="1852827"/>
    <lineage>
        <taxon>Bacteria</taxon>
        <taxon>Bacteria division TA06</taxon>
    </lineage>
</organism>
<proteinExistence type="predicted"/>
<evidence type="ECO:0000313" key="1">
    <source>
        <dbReference type="EMBL" id="OQB71851.1"/>
    </source>
</evidence>
<dbReference type="SUPFAM" id="SSF51445">
    <property type="entry name" value="(Trans)glycosidases"/>
    <property type="match status" value="1"/>
</dbReference>
<name>A0A1V6C4T7_UNCT6</name>
<dbReference type="AlphaFoldDB" id="A0A1V6C4T7"/>
<sequence length="553" mass="64182">MKKKISKQRHKIPKWLKTPEWLTTSETYGFTAVPWHIIKSSKWRFVTHVPHSKEYLMALRSNGLRGFPYMTFYQTWINKQFQGARLSEHTDWIEIDEHGHWKRTGFWESEDAKNMYCTCANTKGYRHSVLKYLEHLLDMGAGGIFLDNLHPGSKCYGPEYGKHKHLYPDQQTAFASLLKEARQMIKKKDPEGALLVNSADPVTLPDVYWQWIDCEMSESYICTWVSTKRWGDWHKQWNGMDKKISKWIKAGKQVCCLSYVGHTTNDIKDDCYFCYASARLMNMIWQAGNLAVYDRPDISILYQIEIGQPLTPEKETNTGIHYRVYKNGIVAVNPEDSPAVLEIIYKFPTSQILDLYEKKQIKVEFNNRTRKIKVKLPPQSGRVYLFDPMPTSYNQPGTTEKETGNLDITIETDPPLGKTQFKVDGIPLWTYSGRWTTKYEMGDNFGRCFINFDKPGIHTIEVIDLEKKSLLVAKSYEEAYKFNEEIEINTMSLEPGESPRLGKLMDPSNPGKFIEGDGYRFIGWSGDINSRDAIIKIKVDKPMKLIAKYEKIK</sequence>
<dbReference type="Proteomes" id="UP000485562">
    <property type="component" value="Unassembled WGS sequence"/>
</dbReference>
<comment type="caution">
    <text evidence="1">The sequence shown here is derived from an EMBL/GenBank/DDBJ whole genome shotgun (WGS) entry which is preliminary data.</text>
</comment>
<gene>
    <name evidence="1" type="ORF">BWX89_01603</name>
</gene>
<protein>
    <submittedName>
        <fullName evidence="1">Uncharacterized protein</fullName>
    </submittedName>
</protein>
<dbReference type="InterPro" id="IPR013785">
    <property type="entry name" value="Aldolase_TIM"/>
</dbReference>
<reference evidence="1" key="1">
    <citation type="submission" date="2017-02" db="EMBL/GenBank/DDBJ databases">
        <title>Delving into the versatile metabolic prowess of the omnipresent phylum Bacteroidetes.</title>
        <authorList>
            <person name="Nobu M.K."/>
            <person name="Mei R."/>
            <person name="Narihiro T."/>
            <person name="Kuroda K."/>
            <person name="Liu W.-T."/>
        </authorList>
    </citation>
    <scope>NUCLEOTIDE SEQUENCE</scope>
    <source>
        <strain evidence="1">ADurb.Bin131</strain>
    </source>
</reference>